<feature type="transmembrane region" description="Helical" evidence="8">
    <location>
        <begin position="41"/>
        <end position="64"/>
    </location>
</feature>
<dbReference type="Gene3D" id="1.20.1740.10">
    <property type="entry name" value="Amino acid/polyamine transporter I"/>
    <property type="match status" value="1"/>
</dbReference>
<keyword evidence="3" id="KW-0813">Transport</keyword>
<evidence type="ECO:0000256" key="8">
    <source>
        <dbReference type="SAM" id="Phobius"/>
    </source>
</evidence>
<dbReference type="Pfam" id="PF03845">
    <property type="entry name" value="Spore_permease"/>
    <property type="match status" value="1"/>
</dbReference>
<evidence type="ECO:0000256" key="2">
    <source>
        <dbReference type="ARBA" id="ARBA00007998"/>
    </source>
</evidence>
<dbReference type="Proteomes" id="UP000046155">
    <property type="component" value="Unassembled WGS sequence"/>
</dbReference>
<keyword evidence="4" id="KW-0309">Germination</keyword>
<evidence type="ECO:0000256" key="1">
    <source>
        <dbReference type="ARBA" id="ARBA00004141"/>
    </source>
</evidence>
<evidence type="ECO:0000256" key="5">
    <source>
        <dbReference type="ARBA" id="ARBA00022692"/>
    </source>
</evidence>
<comment type="subcellular location">
    <subcellularLocation>
        <location evidence="1">Membrane</location>
        <topology evidence="1">Multi-pass membrane protein</topology>
    </subcellularLocation>
</comment>
<dbReference type="GO" id="GO:0009847">
    <property type="term" value="P:spore germination"/>
    <property type="evidence" value="ECO:0007669"/>
    <property type="project" value="InterPro"/>
</dbReference>
<dbReference type="InterPro" id="IPR004761">
    <property type="entry name" value="Spore_GerAB"/>
</dbReference>
<feature type="transmembrane region" description="Helical" evidence="8">
    <location>
        <begin position="217"/>
        <end position="240"/>
    </location>
</feature>
<dbReference type="NCBIfam" id="TIGR00912">
    <property type="entry name" value="2A0309"/>
    <property type="match status" value="1"/>
</dbReference>
<gene>
    <name evidence="9" type="ORF">SSCH_490021</name>
</gene>
<dbReference type="PANTHER" id="PTHR34975">
    <property type="entry name" value="SPORE GERMINATION PROTEIN A2"/>
    <property type="match status" value="1"/>
</dbReference>
<keyword evidence="10" id="KW-1185">Reference proteome</keyword>
<feature type="transmembrane region" description="Helical" evidence="8">
    <location>
        <begin position="185"/>
        <end position="205"/>
    </location>
</feature>
<keyword evidence="7 8" id="KW-0472">Membrane</keyword>
<evidence type="ECO:0000256" key="4">
    <source>
        <dbReference type="ARBA" id="ARBA00022544"/>
    </source>
</evidence>
<dbReference type="AlphaFoldDB" id="A0A0B7MNA8"/>
<feature type="transmembrane region" description="Helical" evidence="8">
    <location>
        <begin position="12"/>
        <end position="35"/>
    </location>
</feature>
<dbReference type="OrthoDB" id="1675410at2"/>
<keyword evidence="6 8" id="KW-1133">Transmembrane helix</keyword>
<dbReference type="PANTHER" id="PTHR34975:SF2">
    <property type="entry name" value="SPORE GERMINATION PROTEIN A2"/>
    <property type="match status" value="1"/>
</dbReference>
<name>A0A0B7MNA8_9FIRM</name>
<protein>
    <recommendedName>
        <fullName evidence="11">Spore germination protein</fullName>
    </recommendedName>
</protein>
<feature type="transmembrane region" description="Helical" evidence="8">
    <location>
        <begin position="148"/>
        <end position="165"/>
    </location>
</feature>
<evidence type="ECO:0008006" key="11">
    <source>
        <dbReference type="Google" id="ProtNLM"/>
    </source>
</evidence>
<evidence type="ECO:0000313" key="9">
    <source>
        <dbReference type="EMBL" id="CEO89456.1"/>
    </source>
</evidence>
<dbReference type="RefSeq" id="WP_044665401.1">
    <property type="nucleotide sequence ID" value="NZ_CDRZ01000246.1"/>
</dbReference>
<sequence>MSIEQGKISKRQAIFLLANSILASMVLIAPALMAKQAGQDAWIAVLIAGVFGLLFGMLVVSVGLRHPGKNMVEYGIDLLGPWLGRAVAIIFALFFLHTNAYLVRSFGSLLVTETMPETPLVVFNILIVLIAAYAAYLGLEVFTRVNDIVFPLSMLVAVAIVAMGLPEVNFENLKPIFTHPIPNILQASFILFAFFAEGTILLMLIPSLRQPNEARQLVVPVSLIISLAMLVDVGILIGLFGHEETSRMVFPTYEFAKTVGIGGFLGAHRVPGGGSLGGNSGFKGGDILLCVCLDLYPDI</sequence>
<proteinExistence type="inferred from homology"/>
<accession>A0A0B7MNA8</accession>
<evidence type="ECO:0000256" key="3">
    <source>
        <dbReference type="ARBA" id="ARBA00022448"/>
    </source>
</evidence>
<dbReference type="EMBL" id="CDRZ01000246">
    <property type="protein sequence ID" value="CEO89456.1"/>
    <property type="molecule type" value="Genomic_DNA"/>
</dbReference>
<comment type="similarity">
    <text evidence="2">Belongs to the amino acid-polyamine-organocation (APC) superfamily. Spore germination protein (SGP) (TC 2.A.3.9) family.</text>
</comment>
<evidence type="ECO:0000256" key="6">
    <source>
        <dbReference type="ARBA" id="ARBA00022989"/>
    </source>
</evidence>
<organism evidence="9 10">
    <name type="scientific">Syntrophaceticus schinkii</name>
    <dbReference type="NCBI Taxonomy" id="499207"/>
    <lineage>
        <taxon>Bacteria</taxon>
        <taxon>Bacillati</taxon>
        <taxon>Bacillota</taxon>
        <taxon>Clostridia</taxon>
        <taxon>Thermoanaerobacterales</taxon>
        <taxon>Thermoanaerobacterales Family III. Incertae Sedis</taxon>
        <taxon>Syntrophaceticus</taxon>
    </lineage>
</organism>
<dbReference type="GO" id="GO:0016020">
    <property type="term" value="C:membrane"/>
    <property type="evidence" value="ECO:0007669"/>
    <property type="project" value="UniProtKB-SubCell"/>
</dbReference>
<feature type="transmembrane region" description="Helical" evidence="8">
    <location>
        <begin position="76"/>
        <end position="98"/>
    </location>
</feature>
<keyword evidence="5 8" id="KW-0812">Transmembrane</keyword>
<reference evidence="10" key="1">
    <citation type="submission" date="2015-01" db="EMBL/GenBank/DDBJ databases">
        <authorList>
            <person name="Manzoor Shahid"/>
            <person name="Zubair Saima"/>
        </authorList>
    </citation>
    <scope>NUCLEOTIDE SEQUENCE [LARGE SCALE GENOMIC DNA]</scope>
    <source>
        <strain evidence="10">Sp3</strain>
    </source>
</reference>
<evidence type="ECO:0000313" key="10">
    <source>
        <dbReference type="Proteomes" id="UP000046155"/>
    </source>
</evidence>
<evidence type="ECO:0000256" key="7">
    <source>
        <dbReference type="ARBA" id="ARBA00023136"/>
    </source>
</evidence>
<feature type="transmembrane region" description="Helical" evidence="8">
    <location>
        <begin position="118"/>
        <end position="136"/>
    </location>
</feature>